<proteinExistence type="predicted"/>
<accession>A0A6A6E7V8</accession>
<name>A0A6A6E7V8_9PEZI</name>
<evidence type="ECO:0008006" key="4">
    <source>
        <dbReference type="Google" id="ProtNLM"/>
    </source>
</evidence>
<evidence type="ECO:0000256" key="1">
    <source>
        <dbReference type="SAM" id="SignalP"/>
    </source>
</evidence>
<evidence type="ECO:0000313" key="3">
    <source>
        <dbReference type="Proteomes" id="UP000800200"/>
    </source>
</evidence>
<feature type="signal peptide" evidence="1">
    <location>
        <begin position="1"/>
        <end position="21"/>
    </location>
</feature>
<dbReference type="Proteomes" id="UP000800200">
    <property type="component" value="Unassembled WGS sequence"/>
</dbReference>
<sequence length="68" mass="7212">MAAMQRCGPSGLALLVVTTSCAPSPLDITHKHCLHSLRHSTFALTPYPTGGYTRAHRGPPGGVARMWA</sequence>
<evidence type="ECO:0000313" key="2">
    <source>
        <dbReference type="EMBL" id="KAF2188011.1"/>
    </source>
</evidence>
<reference evidence="2" key="1">
    <citation type="journal article" date="2020" name="Stud. Mycol.">
        <title>101 Dothideomycetes genomes: a test case for predicting lifestyles and emergence of pathogens.</title>
        <authorList>
            <person name="Haridas S."/>
            <person name="Albert R."/>
            <person name="Binder M."/>
            <person name="Bloem J."/>
            <person name="Labutti K."/>
            <person name="Salamov A."/>
            <person name="Andreopoulos B."/>
            <person name="Baker S."/>
            <person name="Barry K."/>
            <person name="Bills G."/>
            <person name="Bluhm B."/>
            <person name="Cannon C."/>
            <person name="Castanera R."/>
            <person name="Culley D."/>
            <person name="Daum C."/>
            <person name="Ezra D."/>
            <person name="Gonzalez J."/>
            <person name="Henrissat B."/>
            <person name="Kuo A."/>
            <person name="Liang C."/>
            <person name="Lipzen A."/>
            <person name="Lutzoni F."/>
            <person name="Magnuson J."/>
            <person name="Mondo S."/>
            <person name="Nolan M."/>
            <person name="Ohm R."/>
            <person name="Pangilinan J."/>
            <person name="Park H.-J."/>
            <person name="Ramirez L."/>
            <person name="Alfaro M."/>
            <person name="Sun H."/>
            <person name="Tritt A."/>
            <person name="Yoshinaga Y."/>
            <person name="Zwiers L.-H."/>
            <person name="Turgeon B."/>
            <person name="Goodwin S."/>
            <person name="Spatafora J."/>
            <person name="Crous P."/>
            <person name="Grigoriev I."/>
        </authorList>
    </citation>
    <scope>NUCLEOTIDE SEQUENCE</scope>
    <source>
        <strain evidence="2">CBS 207.26</strain>
    </source>
</reference>
<keyword evidence="1" id="KW-0732">Signal</keyword>
<gene>
    <name evidence="2" type="ORF">K469DRAFT_100111</name>
</gene>
<protein>
    <recommendedName>
        <fullName evidence="4">Secreted protein</fullName>
    </recommendedName>
</protein>
<keyword evidence="3" id="KW-1185">Reference proteome</keyword>
<dbReference type="PROSITE" id="PS51257">
    <property type="entry name" value="PROKAR_LIPOPROTEIN"/>
    <property type="match status" value="1"/>
</dbReference>
<dbReference type="EMBL" id="ML994625">
    <property type="protein sequence ID" value="KAF2188011.1"/>
    <property type="molecule type" value="Genomic_DNA"/>
</dbReference>
<dbReference type="AlphaFoldDB" id="A0A6A6E7V8"/>
<feature type="chain" id="PRO_5025406999" description="Secreted protein" evidence="1">
    <location>
        <begin position="22"/>
        <end position="68"/>
    </location>
</feature>
<organism evidence="2 3">
    <name type="scientific">Zopfia rhizophila CBS 207.26</name>
    <dbReference type="NCBI Taxonomy" id="1314779"/>
    <lineage>
        <taxon>Eukaryota</taxon>
        <taxon>Fungi</taxon>
        <taxon>Dikarya</taxon>
        <taxon>Ascomycota</taxon>
        <taxon>Pezizomycotina</taxon>
        <taxon>Dothideomycetes</taxon>
        <taxon>Dothideomycetes incertae sedis</taxon>
        <taxon>Zopfiaceae</taxon>
        <taxon>Zopfia</taxon>
    </lineage>
</organism>